<keyword evidence="2" id="KW-1185">Reference proteome</keyword>
<evidence type="ECO:0000313" key="2">
    <source>
        <dbReference type="Proteomes" id="UP000320496"/>
    </source>
</evidence>
<dbReference type="RefSeq" id="WP_145370836.1">
    <property type="nucleotide sequence ID" value="NZ_CP036275.1"/>
</dbReference>
<gene>
    <name evidence="1" type="ORF">Mal4_40240</name>
</gene>
<accession>A0A517ZB39</accession>
<sequence>MNGLGMKLPRTQRLFFDRASVLKAVSRAERRTLSRFGAFVRRTARSSIRRRKRISAPGAAPSSHTGLLRRTIFFAYEPQRSSVVIGPLQLNKGTDAPALLEQGGRVTRRRRNRSVRLTYRPRPFMGPAFQREQSRLPALWRNSVR</sequence>
<name>A0A517ZB39_9PLAN</name>
<dbReference type="Proteomes" id="UP000320496">
    <property type="component" value="Chromosome"/>
</dbReference>
<dbReference type="AlphaFoldDB" id="A0A517ZB39"/>
<dbReference type="KEGG" id="mri:Mal4_40240"/>
<dbReference type="OrthoDB" id="283895at2"/>
<organism evidence="1 2">
    <name type="scientific">Maioricimonas rarisocia</name>
    <dbReference type="NCBI Taxonomy" id="2528026"/>
    <lineage>
        <taxon>Bacteria</taxon>
        <taxon>Pseudomonadati</taxon>
        <taxon>Planctomycetota</taxon>
        <taxon>Planctomycetia</taxon>
        <taxon>Planctomycetales</taxon>
        <taxon>Planctomycetaceae</taxon>
        <taxon>Maioricimonas</taxon>
    </lineage>
</organism>
<evidence type="ECO:0000313" key="1">
    <source>
        <dbReference type="EMBL" id="QDU39678.1"/>
    </source>
</evidence>
<dbReference type="EMBL" id="CP036275">
    <property type="protein sequence ID" value="QDU39678.1"/>
    <property type="molecule type" value="Genomic_DNA"/>
</dbReference>
<reference evidence="1 2" key="1">
    <citation type="submission" date="2019-02" db="EMBL/GenBank/DDBJ databases">
        <title>Deep-cultivation of Planctomycetes and their phenomic and genomic characterization uncovers novel biology.</title>
        <authorList>
            <person name="Wiegand S."/>
            <person name="Jogler M."/>
            <person name="Boedeker C."/>
            <person name="Pinto D."/>
            <person name="Vollmers J."/>
            <person name="Rivas-Marin E."/>
            <person name="Kohn T."/>
            <person name="Peeters S.H."/>
            <person name="Heuer A."/>
            <person name="Rast P."/>
            <person name="Oberbeckmann S."/>
            <person name="Bunk B."/>
            <person name="Jeske O."/>
            <person name="Meyerdierks A."/>
            <person name="Storesund J.E."/>
            <person name="Kallscheuer N."/>
            <person name="Luecker S."/>
            <person name="Lage O.M."/>
            <person name="Pohl T."/>
            <person name="Merkel B.J."/>
            <person name="Hornburger P."/>
            <person name="Mueller R.-W."/>
            <person name="Bruemmer F."/>
            <person name="Labrenz M."/>
            <person name="Spormann A.M."/>
            <person name="Op den Camp H."/>
            <person name="Overmann J."/>
            <person name="Amann R."/>
            <person name="Jetten M.S.M."/>
            <person name="Mascher T."/>
            <person name="Medema M.H."/>
            <person name="Devos D.P."/>
            <person name="Kaster A.-K."/>
            <person name="Ovreas L."/>
            <person name="Rohde M."/>
            <person name="Galperin M.Y."/>
            <person name="Jogler C."/>
        </authorList>
    </citation>
    <scope>NUCLEOTIDE SEQUENCE [LARGE SCALE GENOMIC DNA]</scope>
    <source>
        <strain evidence="1 2">Mal4</strain>
    </source>
</reference>
<proteinExistence type="predicted"/>
<protein>
    <submittedName>
        <fullName evidence="1">Uncharacterized protein</fullName>
    </submittedName>
</protein>